<organism evidence="2 3">
    <name type="scientific">Entamoeba nuttalli</name>
    <dbReference type="NCBI Taxonomy" id="412467"/>
    <lineage>
        <taxon>Eukaryota</taxon>
        <taxon>Amoebozoa</taxon>
        <taxon>Evosea</taxon>
        <taxon>Archamoebae</taxon>
        <taxon>Mastigamoebida</taxon>
        <taxon>Entamoebidae</taxon>
        <taxon>Entamoeba</taxon>
    </lineage>
</organism>
<reference evidence="2 3" key="1">
    <citation type="journal article" date="2019" name="PLoS Negl. Trop. Dis.">
        <title>Whole genome sequencing of Entamoeba nuttalli reveals mammalian host-related molecular signatures and a novel octapeptide-repeat surface protein.</title>
        <authorList>
            <person name="Tanaka M."/>
            <person name="Makiuchi T."/>
            <person name="Komiyama T."/>
            <person name="Shiina T."/>
            <person name="Osaki K."/>
            <person name="Tachibana H."/>
        </authorList>
    </citation>
    <scope>NUCLEOTIDE SEQUENCE [LARGE SCALE GENOMIC DNA]</scope>
    <source>
        <strain evidence="2 3">P19-061405</strain>
    </source>
</reference>
<evidence type="ECO:0000313" key="2">
    <source>
        <dbReference type="EMBL" id="GAB1219018.1"/>
    </source>
</evidence>
<name>A0ABQ0D8C0_9EUKA</name>
<sequence length="157" mass="18523">MSVATNSVYDCLSDKFKLLFNVLTKEQCEQMTNDIRILAQNCSFDVLFFNYEHFHFNKGGEYNIVELLRHEYTYILSILFKVFCAGVKSISQEVIDSLLLYIDDWCLRDGIWDAWSIAEELHEMALEREELEEEEEEPAFHWECEDSSLSELDLNKP</sequence>
<dbReference type="Proteomes" id="UP001628156">
    <property type="component" value="Unassembled WGS sequence"/>
</dbReference>
<proteinExistence type="predicted"/>
<keyword evidence="3" id="KW-1185">Reference proteome</keyword>
<gene>
    <name evidence="2" type="ORF">ENUP19_0011G0018</name>
</gene>
<dbReference type="EMBL" id="BAAFRS010000011">
    <property type="protein sequence ID" value="GAB1219018.1"/>
    <property type="molecule type" value="Genomic_DNA"/>
</dbReference>
<evidence type="ECO:0000256" key="1">
    <source>
        <dbReference type="SAM" id="MobiDB-lite"/>
    </source>
</evidence>
<feature type="region of interest" description="Disordered" evidence="1">
    <location>
        <begin position="130"/>
        <end position="157"/>
    </location>
</feature>
<protein>
    <submittedName>
        <fullName evidence="2">Uncharacterized protein</fullName>
    </submittedName>
</protein>
<accession>A0ABQ0D8C0</accession>
<comment type="caution">
    <text evidence="2">The sequence shown here is derived from an EMBL/GenBank/DDBJ whole genome shotgun (WGS) entry which is preliminary data.</text>
</comment>
<evidence type="ECO:0000313" key="3">
    <source>
        <dbReference type="Proteomes" id="UP001628156"/>
    </source>
</evidence>